<gene>
    <name evidence="1" type="primary">mazG_2</name>
    <name evidence="1" type="ORF">NCTC10975_03322</name>
</gene>
<protein>
    <submittedName>
        <fullName evidence="1">Nucleoside triphosphate pyrophosphohydrolase</fullName>
    </submittedName>
</protein>
<dbReference type="GO" id="GO:0016787">
    <property type="term" value="F:hydrolase activity"/>
    <property type="evidence" value="ECO:0007669"/>
    <property type="project" value="UniProtKB-KW"/>
</dbReference>
<name>A0A2X2BWA6_PROMI</name>
<dbReference type="EMBL" id="UAUE01000025">
    <property type="protein sequence ID" value="SPY99414.1"/>
    <property type="molecule type" value="Genomic_DNA"/>
</dbReference>
<accession>A0A2X2BWA6</accession>
<proteinExistence type="predicted"/>
<evidence type="ECO:0000313" key="1">
    <source>
        <dbReference type="EMBL" id="SPY99414.1"/>
    </source>
</evidence>
<organism evidence="1 2">
    <name type="scientific">Proteus mirabilis</name>
    <dbReference type="NCBI Taxonomy" id="584"/>
    <lineage>
        <taxon>Bacteria</taxon>
        <taxon>Pseudomonadati</taxon>
        <taxon>Pseudomonadota</taxon>
        <taxon>Gammaproteobacteria</taxon>
        <taxon>Enterobacterales</taxon>
        <taxon>Morganellaceae</taxon>
        <taxon>Proteus</taxon>
    </lineage>
</organism>
<keyword evidence="1" id="KW-0378">Hydrolase</keyword>
<evidence type="ECO:0000313" key="2">
    <source>
        <dbReference type="Proteomes" id="UP000251485"/>
    </source>
</evidence>
<dbReference type="AlphaFoldDB" id="A0A2X2BWA6"/>
<sequence>MLTEQGINIENASLEEMEISWQKAKEKEIE</sequence>
<dbReference type="Proteomes" id="UP000251485">
    <property type="component" value="Unassembled WGS sequence"/>
</dbReference>
<reference evidence="1 2" key="1">
    <citation type="submission" date="2018-06" db="EMBL/GenBank/DDBJ databases">
        <authorList>
            <consortium name="Pathogen Informatics"/>
            <person name="Doyle S."/>
        </authorList>
    </citation>
    <scope>NUCLEOTIDE SEQUENCE [LARGE SCALE GENOMIC DNA]</scope>
    <source>
        <strain evidence="1 2">NCTC10975</strain>
    </source>
</reference>